<keyword evidence="2" id="KW-1185">Reference proteome</keyword>
<gene>
    <name evidence="1" type="ORF">E5329_22725</name>
</gene>
<name>A0AC61RPY5_9FIRM</name>
<evidence type="ECO:0000313" key="2">
    <source>
        <dbReference type="Proteomes" id="UP000304953"/>
    </source>
</evidence>
<sequence>MKKLQKRNTAAMNTVEANGTICICGCASSASSRNFSVVVFYA</sequence>
<reference evidence="1" key="1">
    <citation type="submission" date="2019-04" db="EMBL/GenBank/DDBJ databases">
        <title>Microbes associate with the intestines of laboratory mice.</title>
        <authorList>
            <person name="Navarre W."/>
            <person name="Wong E."/>
            <person name="Huang K."/>
            <person name="Tropini C."/>
            <person name="Ng K."/>
            <person name="Yu B."/>
        </authorList>
    </citation>
    <scope>NUCLEOTIDE SEQUENCE</scope>
    <source>
        <strain evidence="1">NM01_1-7b</strain>
    </source>
</reference>
<accession>A0AC61RPY5</accession>
<proteinExistence type="predicted"/>
<comment type="caution">
    <text evidence="1">The sequence shown here is derived from an EMBL/GenBank/DDBJ whole genome shotgun (WGS) entry which is preliminary data.</text>
</comment>
<dbReference type="EMBL" id="SRYA01000070">
    <property type="protein sequence ID" value="TGY91103.1"/>
    <property type="molecule type" value="Genomic_DNA"/>
</dbReference>
<protein>
    <submittedName>
        <fullName evidence="1">Bacteriocin</fullName>
    </submittedName>
</protein>
<dbReference type="Proteomes" id="UP000304953">
    <property type="component" value="Unassembled WGS sequence"/>
</dbReference>
<organism evidence="1 2">
    <name type="scientific">Petralouisia muris</name>
    <dbReference type="NCBI Taxonomy" id="3032872"/>
    <lineage>
        <taxon>Bacteria</taxon>
        <taxon>Bacillati</taxon>
        <taxon>Bacillota</taxon>
        <taxon>Clostridia</taxon>
        <taxon>Lachnospirales</taxon>
        <taxon>Lachnospiraceae</taxon>
        <taxon>Petralouisia</taxon>
    </lineage>
</organism>
<evidence type="ECO:0000313" key="1">
    <source>
        <dbReference type="EMBL" id="TGY91103.1"/>
    </source>
</evidence>